<evidence type="ECO:0000313" key="20">
    <source>
        <dbReference type="EMBL" id="KAG5474623.1"/>
    </source>
</evidence>
<evidence type="ECO:0000256" key="17">
    <source>
        <dbReference type="PIRSR" id="PIRSR601577-1"/>
    </source>
</evidence>
<keyword evidence="15" id="KW-1015">Disulfide bond</keyword>
<evidence type="ECO:0000256" key="13">
    <source>
        <dbReference type="ARBA" id="ARBA00023136"/>
    </source>
</evidence>
<evidence type="ECO:0000256" key="11">
    <source>
        <dbReference type="ARBA" id="ARBA00022889"/>
    </source>
</evidence>
<evidence type="ECO:0000256" key="4">
    <source>
        <dbReference type="ARBA" id="ARBA00005860"/>
    </source>
</evidence>
<dbReference type="GO" id="GO:0007155">
    <property type="term" value="P:cell adhesion"/>
    <property type="evidence" value="ECO:0007669"/>
    <property type="project" value="UniProtKB-KW"/>
</dbReference>
<dbReference type="PRINTS" id="PR00782">
    <property type="entry name" value="LSHMANOLYSIN"/>
</dbReference>
<feature type="chain" id="PRO_5033105411" description="Leishmanolysin" evidence="19">
    <location>
        <begin position="24"/>
        <end position="567"/>
    </location>
</feature>
<keyword evidence="11" id="KW-0130">Cell adhesion</keyword>
<dbReference type="PANTHER" id="PTHR10942">
    <property type="entry name" value="LEISHMANOLYSIN-LIKE PEPTIDASE"/>
    <property type="match status" value="1"/>
</dbReference>
<gene>
    <name evidence="20" type="ORF">LSCM4_03796</name>
</gene>
<keyword evidence="21" id="KW-1185">Reference proteome</keyword>
<feature type="binding site" evidence="18">
    <location>
        <position position="302"/>
    </location>
    <ligand>
        <name>Zn(2+)</name>
        <dbReference type="ChEBI" id="CHEBI:29105"/>
        <note>catalytic</note>
    </ligand>
</feature>
<dbReference type="SUPFAM" id="SSF55486">
    <property type="entry name" value="Metalloproteases ('zincins'), catalytic domain"/>
    <property type="match status" value="1"/>
</dbReference>
<keyword evidence="12 18" id="KW-0482">Metalloprotease</keyword>
<evidence type="ECO:0000256" key="19">
    <source>
        <dbReference type="RuleBase" id="RU366077"/>
    </source>
</evidence>
<comment type="similarity">
    <text evidence="4 19">Belongs to the peptidase M8 family.</text>
</comment>
<dbReference type="KEGG" id="loi:92359726"/>
<dbReference type="GO" id="GO:0016020">
    <property type="term" value="C:membrane"/>
    <property type="evidence" value="ECO:0007669"/>
    <property type="project" value="UniProtKB-SubCell"/>
</dbReference>
<keyword evidence="9 19" id="KW-0378">Hydrolase</keyword>
<sequence>MPGMMLKVAVAAVLVCAVVGVGAASVQPELVNAEEPRCGFDELQARTIGTRVIGVSRVEPPAGNPTGAAAAAADSWQPIRIAVFTDDMSYSSRYCTRSGETRPTFDGRTANCTSEDILTKGKKRALLEFLIPSAVQLHAERLQVQRQNGNLVVDPFILADPICGRFSIPHSHMTTGVPNADFVLYMSAAPTRGSVAAWALGCQRFKNGRPSVGVSNVSPRYLSSSPESIRIIAHEVLHALGFSSDTFNARLMVSFLAIREKNISPTITSANVVAQAKAHYGCDALNFMELEDRGGIGTAHSHWKRRSAKDELMAGISGAGIYSALSIAAMEDTGYYKGNYSNAEAMPYGKNTGCALHTGKCVVGGVSQFTGMFCGSIGSGLVCSSDRLGIGACDLTSYVSDLPKPFQYFESSKLGGSDPLMDYCPFVRTFGNTNCTVDTNVLKGGVYGVDARCLDTPNGFSMGGNEVSQNGICAKVQCGSSTYGVKLANASTFTTCPPGKMLPLSSLSSSFSAGSLTCPSYESVCAIKVDAALYKEYDAIIAGNNVAAVRSSSMTALAVLPMALLMV</sequence>
<reference evidence="21" key="2">
    <citation type="journal article" date="2021" name="Sci. Data">
        <title>Chromosome-scale genome sequencing, assembly and annotation of six genomes from subfamily Leishmaniinae.</title>
        <authorList>
            <person name="Almutairi H."/>
            <person name="Urbaniak M.D."/>
            <person name="Bates M.D."/>
            <person name="Jariyapan N."/>
            <person name="Kwakye-Nuako G."/>
            <person name="Thomaz Soccol V."/>
            <person name="Al-Salem W.S."/>
            <person name="Dillon R.J."/>
            <person name="Bates P.A."/>
            <person name="Gatherer D."/>
        </authorList>
    </citation>
    <scope>NUCLEOTIDE SEQUENCE [LARGE SCALE GENOMIC DNA]</scope>
</reference>
<dbReference type="GeneID" id="92359726"/>
<reference evidence="21" key="1">
    <citation type="journal article" date="2021" name="Microbiol. Resour. Announc.">
        <title>LGAAP: Leishmaniinae Genome Assembly and Annotation Pipeline.</title>
        <authorList>
            <person name="Almutairi H."/>
            <person name="Urbaniak M.D."/>
            <person name="Bates M.D."/>
            <person name="Jariyapan N."/>
            <person name="Kwakye-Nuako G."/>
            <person name="Thomaz-Soccol V."/>
            <person name="Al-Salem W.S."/>
            <person name="Dillon R.J."/>
            <person name="Bates P.A."/>
            <person name="Gatherer D."/>
        </authorList>
    </citation>
    <scope>NUCLEOTIDE SEQUENCE [LARGE SCALE GENOMIC DNA]</scope>
</reference>
<dbReference type="Gene3D" id="2.10.55.10">
    <property type="entry name" value="Leishmanolysin domain 3"/>
    <property type="match status" value="1"/>
</dbReference>
<keyword evidence="10 18" id="KW-0862">Zinc</keyword>
<accession>A0A836KQM8</accession>
<comment type="caution">
    <text evidence="20">The sequence shown here is derived from an EMBL/GenBank/DDBJ whole genome shotgun (WGS) entry which is preliminary data.</text>
</comment>
<proteinExistence type="inferred from homology"/>
<dbReference type="RefSeq" id="XP_067061729.1">
    <property type="nucleotide sequence ID" value="XM_067205792.1"/>
</dbReference>
<evidence type="ECO:0000256" key="15">
    <source>
        <dbReference type="ARBA" id="ARBA00023157"/>
    </source>
</evidence>
<keyword evidence="16" id="KW-0325">Glycoprotein</keyword>
<dbReference type="InterPro" id="IPR001577">
    <property type="entry name" value="Peptidase_M8"/>
</dbReference>
<evidence type="ECO:0000256" key="8">
    <source>
        <dbReference type="ARBA" id="ARBA00022729"/>
    </source>
</evidence>
<evidence type="ECO:0000256" key="5">
    <source>
        <dbReference type="ARBA" id="ARBA00012397"/>
    </source>
</evidence>
<dbReference type="FunFam" id="3.10.170.20:FF:000005">
    <property type="entry name" value="MSP-A1 surface protease homolog"/>
    <property type="match status" value="1"/>
</dbReference>
<organism evidence="20 21">
    <name type="scientific">Leishmania orientalis</name>
    <dbReference type="NCBI Taxonomy" id="2249476"/>
    <lineage>
        <taxon>Eukaryota</taxon>
        <taxon>Discoba</taxon>
        <taxon>Euglenozoa</taxon>
        <taxon>Kinetoplastea</taxon>
        <taxon>Metakinetoplastina</taxon>
        <taxon>Trypanosomatida</taxon>
        <taxon>Trypanosomatidae</taxon>
        <taxon>Leishmaniinae</taxon>
        <taxon>Leishmania</taxon>
    </lineage>
</organism>
<dbReference type="EMBL" id="JAFHLR010000028">
    <property type="protein sequence ID" value="KAG5474623.1"/>
    <property type="molecule type" value="Genomic_DNA"/>
</dbReference>
<comment type="function">
    <text evidence="2">Has an integral role during the infection of macrophages in the mammalian host.</text>
</comment>
<dbReference type="Gene3D" id="2.30.34.10">
    <property type="entry name" value="Leishmanolysin domain 4"/>
    <property type="match status" value="1"/>
</dbReference>
<evidence type="ECO:0000256" key="9">
    <source>
        <dbReference type="ARBA" id="ARBA00022801"/>
    </source>
</evidence>
<evidence type="ECO:0000256" key="10">
    <source>
        <dbReference type="ARBA" id="ARBA00022833"/>
    </source>
</evidence>
<dbReference type="Proteomes" id="UP000674143">
    <property type="component" value="Unassembled WGS sequence"/>
</dbReference>
<evidence type="ECO:0000256" key="12">
    <source>
        <dbReference type="ARBA" id="ARBA00023049"/>
    </source>
</evidence>
<comment type="subcellular location">
    <subcellularLocation>
        <location evidence="3">Membrane</location>
    </subcellularLocation>
</comment>
<comment type="catalytic activity">
    <reaction evidence="1 19">
        <text>Preference for hydrophobic residues at P1 and P1' and basic residues at P2' and P3'. A model nonapeptide is cleaved at -Ala-Tyr-|-Leu-Lys-Lys-.</text>
        <dbReference type="EC" id="3.4.24.36"/>
    </reaction>
</comment>
<dbReference type="GO" id="GO:0046872">
    <property type="term" value="F:metal ion binding"/>
    <property type="evidence" value="ECO:0007669"/>
    <property type="project" value="UniProtKB-KW"/>
</dbReference>
<dbReference type="Gene3D" id="3.90.132.10">
    <property type="entry name" value="Leishmanolysin , domain 2"/>
    <property type="match status" value="1"/>
</dbReference>
<evidence type="ECO:0000256" key="2">
    <source>
        <dbReference type="ARBA" id="ARBA00003364"/>
    </source>
</evidence>
<feature type="binding site" evidence="18">
    <location>
        <position position="238"/>
    </location>
    <ligand>
        <name>Zn(2+)</name>
        <dbReference type="ChEBI" id="CHEBI:29105"/>
        <note>catalytic</note>
    </ligand>
</feature>
<feature type="signal peptide" evidence="19">
    <location>
        <begin position="1"/>
        <end position="23"/>
    </location>
</feature>
<protein>
    <recommendedName>
        <fullName evidence="5 19">Leishmanolysin</fullName>
        <ecNumber evidence="5 19">3.4.24.36</ecNumber>
    </recommendedName>
</protein>
<dbReference type="FunFam" id="3.90.132.10:FF:000001">
    <property type="entry name" value="leishmanolysin-like peptidase isoform X2"/>
    <property type="match status" value="1"/>
</dbReference>
<dbReference type="EC" id="3.4.24.36" evidence="5 19"/>
<evidence type="ECO:0000256" key="18">
    <source>
        <dbReference type="PIRSR" id="PIRSR601577-2"/>
    </source>
</evidence>
<keyword evidence="13" id="KW-0472">Membrane</keyword>
<dbReference type="PANTHER" id="PTHR10942:SF0">
    <property type="entry name" value="LEISHMANOLYSIN-LIKE PEPTIDASE"/>
    <property type="match status" value="1"/>
</dbReference>
<evidence type="ECO:0000256" key="7">
    <source>
        <dbReference type="ARBA" id="ARBA00022723"/>
    </source>
</evidence>
<evidence type="ECO:0000313" key="21">
    <source>
        <dbReference type="Proteomes" id="UP000674143"/>
    </source>
</evidence>
<dbReference type="GO" id="GO:0006508">
    <property type="term" value="P:proteolysis"/>
    <property type="evidence" value="ECO:0007669"/>
    <property type="project" value="UniProtKB-KW"/>
</dbReference>
<keyword evidence="8 19" id="KW-0732">Signal</keyword>
<keyword evidence="7 18" id="KW-0479">Metal-binding</keyword>
<dbReference type="GO" id="GO:0005737">
    <property type="term" value="C:cytoplasm"/>
    <property type="evidence" value="ECO:0007669"/>
    <property type="project" value="TreeGrafter"/>
</dbReference>
<name>A0A836KQM8_9TRYP</name>
<keyword evidence="6 19" id="KW-0645">Protease</keyword>
<feature type="binding site" evidence="18">
    <location>
        <position position="234"/>
    </location>
    <ligand>
        <name>Zn(2+)</name>
        <dbReference type="ChEBI" id="CHEBI:29105"/>
        <note>catalytic</note>
    </ligand>
</feature>
<dbReference type="SMR" id="A0A836KQM8"/>
<evidence type="ECO:0000256" key="3">
    <source>
        <dbReference type="ARBA" id="ARBA00004370"/>
    </source>
</evidence>
<dbReference type="Pfam" id="PF01457">
    <property type="entry name" value="Peptidase_M8"/>
    <property type="match status" value="1"/>
</dbReference>
<evidence type="ECO:0000256" key="14">
    <source>
        <dbReference type="ARBA" id="ARBA00023145"/>
    </source>
</evidence>
<dbReference type="Gene3D" id="3.10.170.20">
    <property type="match status" value="1"/>
</dbReference>
<evidence type="ECO:0000256" key="1">
    <source>
        <dbReference type="ARBA" id="ARBA00001249"/>
    </source>
</evidence>
<feature type="active site" evidence="17">
    <location>
        <position position="235"/>
    </location>
</feature>
<dbReference type="GO" id="GO:0004222">
    <property type="term" value="F:metalloendopeptidase activity"/>
    <property type="evidence" value="ECO:0007669"/>
    <property type="project" value="UniProtKB-UniRule"/>
</dbReference>
<keyword evidence="14" id="KW-0865">Zymogen</keyword>
<evidence type="ECO:0000256" key="16">
    <source>
        <dbReference type="ARBA" id="ARBA00023180"/>
    </source>
</evidence>
<dbReference type="AlphaFoldDB" id="A0A836KQM8"/>
<comment type="cofactor">
    <cofactor evidence="18 19">
        <name>Zn(2+)</name>
        <dbReference type="ChEBI" id="CHEBI:29105"/>
    </cofactor>
    <text evidence="18 19">Binds 1 zinc ion per subunit.</text>
</comment>
<evidence type="ECO:0000256" key="6">
    <source>
        <dbReference type="ARBA" id="ARBA00022670"/>
    </source>
</evidence>